<feature type="compositionally biased region" description="Low complexity" evidence="12">
    <location>
        <begin position="276"/>
        <end position="287"/>
    </location>
</feature>
<keyword evidence="8" id="KW-0482">Metalloprotease</keyword>
<dbReference type="RefSeq" id="WP_252815945.1">
    <property type="nucleotide sequence ID" value="NZ_JAMXQS010000002.1"/>
</dbReference>
<evidence type="ECO:0000256" key="11">
    <source>
        <dbReference type="ARBA" id="ARBA00093666"/>
    </source>
</evidence>
<name>A0ABT1C1U4_9HYPH</name>
<feature type="region of interest" description="Disordered" evidence="12">
    <location>
        <begin position="267"/>
        <end position="307"/>
    </location>
</feature>
<dbReference type="PANTHER" id="PTHR37425">
    <property type="match status" value="1"/>
</dbReference>
<dbReference type="Proteomes" id="UP001205906">
    <property type="component" value="Unassembled WGS sequence"/>
</dbReference>
<sequence>MTKLDRATSQFSLSHQAQRLKRIWVAGAIAGLSLFSISVEAAQAETRSLKLYHLHTHEKEEIVFKRNGRYDAAGLKKINHILRDWRQNKEVKVDPRLLDLVWAAYKEAGARDYIQVVCGFRAPETNSMLRGRSRRSGVAEKSQHMLGKAMDFYIPGVKLKTLREIGLKMQGGGVGYYPTSGSPFVHFDVGNVRHWPKMSRSELVALFPNGKTLHVPSDGKPLPGFEQALASYKSRQSAGELAIASATSSGPKKKGLLAALFGSGEDDEAELDDAAGDGAPTAAPKGKVSVKPQTPAKTPEPDVAPQVAKDEKTTLPGLQKPSIQIVSPEDATPAEMPRPPADVPGLQTPATVIAALETRKIPLPLAAPREVDTLRADDAVTALIADAADSVPTELSTKPPVELAAHAPLPSWRPGETASGEPAPTVLAALASSQNTREKAADLISAKPTLRPQTPTEAIAAAMLPSDASLPGFAPKNAFAEEKEPVELASFSKHEAISALPPRPDNAAEVERALALRSVSARTAFTAARVSNEKPASFSFDDVKTTGKSARPSRHDRKPAARVMPVAAQPATARWALEGDKAMPVAAAKPSVFAASLRTAPAEVYTAGFQQNVQVADAKRFSGKAVTFMSVAKFTTN</sequence>
<evidence type="ECO:0000256" key="6">
    <source>
        <dbReference type="ARBA" id="ARBA00022801"/>
    </source>
</evidence>
<dbReference type="SUPFAM" id="SSF55166">
    <property type="entry name" value="Hedgehog/DD-peptidase"/>
    <property type="match status" value="1"/>
</dbReference>
<evidence type="ECO:0000256" key="12">
    <source>
        <dbReference type="SAM" id="MobiDB-lite"/>
    </source>
</evidence>
<dbReference type="InterPro" id="IPR009045">
    <property type="entry name" value="Zn_M74/Hedgehog-like"/>
</dbReference>
<evidence type="ECO:0000256" key="4">
    <source>
        <dbReference type="ARBA" id="ARBA00022723"/>
    </source>
</evidence>
<gene>
    <name evidence="13" type="ORF">NGM99_03215</name>
</gene>
<keyword evidence="4" id="KW-0479">Metal-binding</keyword>
<evidence type="ECO:0000256" key="2">
    <source>
        <dbReference type="ARBA" id="ARBA00004776"/>
    </source>
</evidence>
<comment type="pathway">
    <text evidence="2">Cell wall biogenesis; cell wall polysaccharide biosynthesis.</text>
</comment>
<keyword evidence="3" id="KW-0645">Protease</keyword>
<accession>A0ABT1C1U4</accession>
<keyword evidence="7" id="KW-0862">Zinc</keyword>
<dbReference type="InterPro" id="IPR010275">
    <property type="entry name" value="MepK"/>
</dbReference>
<evidence type="ECO:0000256" key="8">
    <source>
        <dbReference type="ARBA" id="ARBA00023049"/>
    </source>
</evidence>
<evidence type="ECO:0000313" key="13">
    <source>
        <dbReference type="EMBL" id="MCO6048795.1"/>
    </source>
</evidence>
<reference evidence="13 14" key="1">
    <citation type="submission" date="2022-06" db="EMBL/GenBank/DDBJ databases">
        <title>Mesorhizobium sp. strain RP14 Genome sequencing and assembly.</title>
        <authorList>
            <person name="Kim I."/>
        </authorList>
    </citation>
    <scope>NUCLEOTIDE SEQUENCE [LARGE SCALE GENOMIC DNA]</scope>
    <source>
        <strain evidence="14">RP14(2022)</strain>
    </source>
</reference>
<dbReference type="PANTHER" id="PTHR37425:SF1">
    <property type="entry name" value="OUTER MEMBRANE PROTEIN"/>
    <property type="match status" value="1"/>
</dbReference>
<organism evidence="13 14">
    <name type="scientific">Mesorhizobium liriopis</name>
    <dbReference type="NCBI Taxonomy" id="2953882"/>
    <lineage>
        <taxon>Bacteria</taxon>
        <taxon>Pseudomonadati</taxon>
        <taxon>Pseudomonadota</taxon>
        <taxon>Alphaproteobacteria</taxon>
        <taxon>Hyphomicrobiales</taxon>
        <taxon>Phyllobacteriaceae</taxon>
        <taxon>Mesorhizobium</taxon>
    </lineage>
</organism>
<evidence type="ECO:0000256" key="5">
    <source>
        <dbReference type="ARBA" id="ARBA00022729"/>
    </source>
</evidence>
<dbReference type="Gene3D" id="3.30.1380.10">
    <property type="match status" value="1"/>
</dbReference>
<comment type="similarity">
    <text evidence="10">Belongs to the peptidase M15 family.</text>
</comment>
<dbReference type="Pfam" id="PF05951">
    <property type="entry name" value="Peptidase_M15_2"/>
    <property type="match status" value="1"/>
</dbReference>
<dbReference type="CDD" id="cd14844">
    <property type="entry name" value="Zn-DD-carboxypeptidase_like"/>
    <property type="match status" value="1"/>
</dbReference>
<evidence type="ECO:0000256" key="3">
    <source>
        <dbReference type="ARBA" id="ARBA00022670"/>
    </source>
</evidence>
<keyword evidence="14" id="KW-1185">Reference proteome</keyword>
<feature type="region of interest" description="Disordered" evidence="12">
    <location>
        <begin position="541"/>
        <end position="560"/>
    </location>
</feature>
<keyword evidence="6" id="KW-0378">Hydrolase</keyword>
<protein>
    <recommendedName>
        <fullName evidence="11">Murein endopeptidase K</fullName>
    </recommendedName>
</protein>
<evidence type="ECO:0000256" key="10">
    <source>
        <dbReference type="ARBA" id="ARBA00093448"/>
    </source>
</evidence>
<keyword evidence="9" id="KW-0961">Cell wall biogenesis/degradation</keyword>
<evidence type="ECO:0000256" key="1">
    <source>
        <dbReference type="ARBA" id="ARBA00001947"/>
    </source>
</evidence>
<keyword evidence="5" id="KW-0732">Signal</keyword>
<evidence type="ECO:0000313" key="14">
    <source>
        <dbReference type="Proteomes" id="UP001205906"/>
    </source>
</evidence>
<dbReference type="EMBL" id="JAMXQS010000002">
    <property type="protein sequence ID" value="MCO6048795.1"/>
    <property type="molecule type" value="Genomic_DNA"/>
</dbReference>
<comment type="cofactor">
    <cofactor evidence="1">
        <name>Zn(2+)</name>
        <dbReference type="ChEBI" id="CHEBI:29105"/>
    </cofactor>
</comment>
<evidence type="ECO:0000256" key="7">
    <source>
        <dbReference type="ARBA" id="ARBA00022833"/>
    </source>
</evidence>
<comment type="caution">
    <text evidence="13">The sequence shown here is derived from an EMBL/GenBank/DDBJ whole genome shotgun (WGS) entry which is preliminary data.</text>
</comment>
<proteinExistence type="inferred from homology"/>
<evidence type="ECO:0000256" key="9">
    <source>
        <dbReference type="ARBA" id="ARBA00023316"/>
    </source>
</evidence>